<accession>A0A382ZHC3</accession>
<dbReference type="AlphaFoldDB" id="A0A382ZHC3"/>
<reference evidence="1" key="1">
    <citation type="submission" date="2018-05" db="EMBL/GenBank/DDBJ databases">
        <authorList>
            <person name="Lanie J.A."/>
            <person name="Ng W.-L."/>
            <person name="Kazmierczak K.M."/>
            <person name="Andrzejewski T.M."/>
            <person name="Davidsen T.M."/>
            <person name="Wayne K.J."/>
            <person name="Tettelin H."/>
            <person name="Glass J.I."/>
            <person name="Rusch D."/>
            <person name="Podicherti R."/>
            <person name="Tsui H.-C.T."/>
            <person name="Winkler M.E."/>
        </authorList>
    </citation>
    <scope>NUCLEOTIDE SEQUENCE</scope>
</reference>
<organism evidence="1">
    <name type="scientific">marine metagenome</name>
    <dbReference type="NCBI Taxonomy" id="408172"/>
    <lineage>
        <taxon>unclassified sequences</taxon>
        <taxon>metagenomes</taxon>
        <taxon>ecological metagenomes</taxon>
    </lineage>
</organism>
<gene>
    <name evidence="1" type="ORF">METZ01_LOCUS446952</name>
</gene>
<name>A0A382ZHC3_9ZZZZ</name>
<evidence type="ECO:0000313" key="1">
    <source>
        <dbReference type="EMBL" id="SVD94098.1"/>
    </source>
</evidence>
<sequence>MPKVSQSAAELPNSFALLLGYLNFSAGAFDVSAWKSINDLYAQFEPITAAGEIVERSDTVDKVADALRGALKLLHQTDPVFRDVGQAEGALRIVFDNVLPAYRAFHSDLLEHQAIGAIERPFFLMAVFQAVLETGGPWEGQDDVVVKRTLRKINDYMGWRPVAVLENDQLSEPYPHERVRPLPIYRSGVGAAHGHFSRLVNQAIQILETAPKELLQQADFDLGLLTELSVDPRA</sequence>
<feature type="non-terminal residue" evidence="1">
    <location>
        <position position="234"/>
    </location>
</feature>
<dbReference type="EMBL" id="UINC01183368">
    <property type="protein sequence ID" value="SVD94098.1"/>
    <property type="molecule type" value="Genomic_DNA"/>
</dbReference>
<proteinExistence type="predicted"/>
<protein>
    <submittedName>
        <fullName evidence="1">Uncharacterized protein</fullName>
    </submittedName>
</protein>